<comment type="similarity">
    <text evidence="7">Belongs to the class-I aminoacyl-tRNA synthetase family.</text>
</comment>
<keyword evidence="5 7" id="KW-0067">ATP-binding</keyword>
<evidence type="ECO:0000256" key="4">
    <source>
        <dbReference type="ARBA" id="ARBA00022833"/>
    </source>
</evidence>
<dbReference type="PANTHER" id="PTHR43311:SF1">
    <property type="entry name" value="GLUTAMYL-Q TRNA(ASP) SYNTHETASE"/>
    <property type="match status" value="1"/>
</dbReference>
<organism evidence="10 11">
    <name type="scientific">Brevibacterium senegalense</name>
    <dbReference type="NCBI Taxonomy" id="1033736"/>
    <lineage>
        <taxon>Bacteria</taxon>
        <taxon>Bacillati</taxon>
        <taxon>Actinomycetota</taxon>
        <taxon>Actinomycetes</taxon>
        <taxon>Micrococcales</taxon>
        <taxon>Brevibacteriaceae</taxon>
        <taxon>Brevibacterium</taxon>
    </lineage>
</organism>
<name>A0A921SMT1_9MICO</name>
<keyword evidence="7" id="KW-0648">Protein biosynthesis</keyword>
<protein>
    <submittedName>
        <fullName evidence="10">tRNA glutamyl-Q(34) synthetase GluQRS</fullName>
        <ecNumber evidence="10">6.1.1.-</ecNumber>
    </submittedName>
</protein>
<dbReference type="PROSITE" id="PS00178">
    <property type="entry name" value="AA_TRNA_LIGASE_I"/>
    <property type="match status" value="1"/>
</dbReference>
<dbReference type="InterPro" id="IPR000924">
    <property type="entry name" value="Glu/Gln-tRNA-synth"/>
</dbReference>
<evidence type="ECO:0000259" key="9">
    <source>
        <dbReference type="Pfam" id="PF00749"/>
    </source>
</evidence>
<dbReference type="EC" id="6.1.1.-" evidence="10"/>
<evidence type="ECO:0000256" key="2">
    <source>
        <dbReference type="ARBA" id="ARBA00022723"/>
    </source>
</evidence>
<reference evidence="10" key="1">
    <citation type="journal article" date="2021" name="PeerJ">
        <title>Extensive microbial diversity within the chicken gut microbiome revealed by metagenomics and culture.</title>
        <authorList>
            <person name="Gilroy R."/>
            <person name="Ravi A."/>
            <person name="Getino M."/>
            <person name="Pursley I."/>
            <person name="Horton D.L."/>
            <person name="Alikhan N.F."/>
            <person name="Baker D."/>
            <person name="Gharbi K."/>
            <person name="Hall N."/>
            <person name="Watson M."/>
            <person name="Adriaenssens E.M."/>
            <person name="Foster-Nyarko E."/>
            <person name="Jarju S."/>
            <person name="Secka A."/>
            <person name="Antonio M."/>
            <person name="Oren A."/>
            <person name="Chaudhuri R.R."/>
            <person name="La Ragione R."/>
            <person name="Hildebrand F."/>
            <person name="Pallen M.J."/>
        </authorList>
    </citation>
    <scope>NUCLEOTIDE SEQUENCE</scope>
    <source>
        <strain evidence="10">ChiGjej5B5-7349</strain>
    </source>
</reference>
<evidence type="ECO:0000256" key="3">
    <source>
        <dbReference type="ARBA" id="ARBA00022741"/>
    </source>
</evidence>
<comment type="caution">
    <text evidence="10">The sequence shown here is derived from an EMBL/GenBank/DDBJ whole genome shotgun (WGS) entry which is preliminary data.</text>
</comment>
<feature type="region of interest" description="Disordered" evidence="8">
    <location>
        <begin position="286"/>
        <end position="309"/>
    </location>
</feature>
<dbReference type="InterPro" id="IPR049940">
    <property type="entry name" value="GluQ/Sye"/>
</dbReference>
<dbReference type="NCBIfam" id="NF004315">
    <property type="entry name" value="PRK05710.1-4"/>
    <property type="match status" value="1"/>
</dbReference>
<dbReference type="PANTHER" id="PTHR43311">
    <property type="entry name" value="GLUTAMATE--TRNA LIGASE"/>
    <property type="match status" value="1"/>
</dbReference>
<evidence type="ECO:0000256" key="6">
    <source>
        <dbReference type="ARBA" id="ARBA00023146"/>
    </source>
</evidence>
<evidence type="ECO:0000313" key="10">
    <source>
        <dbReference type="EMBL" id="HJG79154.1"/>
    </source>
</evidence>
<dbReference type="Pfam" id="PF00749">
    <property type="entry name" value="tRNA-synt_1c"/>
    <property type="match status" value="1"/>
</dbReference>
<dbReference type="InterPro" id="IPR001412">
    <property type="entry name" value="aa-tRNA-synth_I_CS"/>
</dbReference>
<dbReference type="InterPro" id="IPR020058">
    <property type="entry name" value="Glu/Gln-tRNA-synth_Ib_cat-dom"/>
</dbReference>
<dbReference type="GO" id="GO:0005829">
    <property type="term" value="C:cytosol"/>
    <property type="evidence" value="ECO:0007669"/>
    <property type="project" value="TreeGrafter"/>
</dbReference>
<dbReference type="GO" id="GO:0004818">
    <property type="term" value="F:glutamate-tRNA ligase activity"/>
    <property type="evidence" value="ECO:0007669"/>
    <property type="project" value="TreeGrafter"/>
</dbReference>
<evidence type="ECO:0000313" key="11">
    <source>
        <dbReference type="Proteomes" id="UP000784435"/>
    </source>
</evidence>
<keyword evidence="2" id="KW-0479">Metal-binding</keyword>
<dbReference type="GO" id="GO:0005524">
    <property type="term" value="F:ATP binding"/>
    <property type="evidence" value="ECO:0007669"/>
    <property type="project" value="UniProtKB-KW"/>
</dbReference>
<dbReference type="SUPFAM" id="SSF52374">
    <property type="entry name" value="Nucleotidylyl transferase"/>
    <property type="match status" value="1"/>
</dbReference>
<dbReference type="PRINTS" id="PR00987">
    <property type="entry name" value="TRNASYNTHGLU"/>
</dbReference>
<dbReference type="Gene3D" id="3.40.50.620">
    <property type="entry name" value="HUPs"/>
    <property type="match status" value="1"/>
</dbReference>
<keyword evidence="3 7" id="KW-0547">Nucleotide-binding</keyword>
<dbReference type="EMBL" id="DYUK01000041">
    <property type="protein sequence ID" value="HJG79154.1"/>
    <property type="molecule type" value="Genomic_DNA"/>
</dbReference>
<dbReference type="GO" id="GO:0006424">
    <property type="term" value="P:glutamyl-tRNA aminoacylation"/>
    <property type="evidence" value="ECO:0007669"/>
    <property type="project" value="TreeGrafter"/>
</dbReference>
<proteinExistence type="inferred from homology"/>
<evidence type="ECO:0000256" key="8">
    <source>
        <dbReference type="SAM" id="MobiDB-lite"/>
    </source>
</evidence>
<dbReference type="AlphaFoldDB" id="A0A921SMT1"/>
<keyword evidence="6 7" id="KW-0030">Aminoacyl-tRNA synthetase</keyword>
<evidence type="ECO:0000256" key="1">
    <source>
        <dbReference type="ARBA" id="ARBA00022598"/>
    </source>
</evidence>
<evidence type="ECO:0000256" key="7">
    <source>
        <dbReference type="RuleBase" id="RU363037"/>
    </source>
</evidence>
<evidence type="ECO:0000256" key="5">
    <source>
        <dbReference type="ARBA" id="ARBA00022840"/>
    </source>
</evidence>
<feature type="compositionally biased region" description="Pro residues" evidence="8">
    <location>
        <begin position="294"/>
        <end position="309"/>
    </location>
</feature>
<dbReference type="InterPro" id="IPR014729">
    <property type="entry name" value="Rossmann-like_a/b/a_fold"/>
</dbReference>
<sequence length="309" mass="33280">MLAPAGRFAPSPSGDLHIGNVRTGILAFLWARTTGRDFRWRIEDLDRVSPGAAARQLEEFEELGVTVDGPIVHQSDRLVHYEAACRSLEARGLVYECYCSRKDIQSAPSAPHAPPGAYPGTCRNLTETERESARARLADAGRAPALRLATDRSERPVEDALLGALTAHIDDVVLRRGDGVWAYNLAVVVDDADMGVDQVVRGDDLASSAPRQALLCDLLGLPVPAYVHVPLVLNPAGARLAKRDGAVTLAQLTGQGFDVWGWMGTSLGFGPWRNVDDALAEFDPAGLRREPTVFDPPPLSPADPAPGRR</sequence>
<dbReference type="Proteomes" id="UP000784435">
    <property type="component" value="Unassembled WGS sequence"/>
</dbReference>
<gene>
    <name evidence="10" type="primary">gluQRS</name>
    <name evidence="10" type="ORF">K8V08_01945</name>
</gene>
<reference evidence="10" key="2">
    <citation type="submission" date="2021-09" db="EMBL/GenBank/DDBJ databases">
        <authorList>
            <person name="Gilroy R."/>
        </authorList>
    </citation>
    <scope>NUCLEOTIDE SEQUENCE</scope>
    <source>
        <strain evidence="10">ChiGjej5B5-7349</strain>
    </source>
</reference>
<feature type="domain" description="Glutamyl/glutaminyl-tRNA synthetase class Ib catalytic" evidence="9">
    <location>
        <begin position="7"/>
        <end position="256"/>
    </location>
</feature>
<keyword evidence="4" id="KW-0862">Zinc</keyword>
<accession>A0A921SMT1</accession>
<keyword evidence="1 7" id="KW-0436">Ligase</keyword>